<reference evidence="6" key="1">
    <citation type="journal article" date="2019" name="Int. J. Syst. Evol. Microbiol.">
        <title>The Global Catalogue of Microorganisms (GCM) 10K type strain sequencing project: providing services to taxonomists for standard genome sequencing and annotation.</title>
        <authorList>
            <consortium name="The Broad Institute Genomics Platform"/>
            <consortium name="The Broad Institute Genome Sequencing Center for Infectious Disease"/>
            <person name="Wu L."/>
            <person name="Ma J."/>
        </authorList>
    </citation>
    <scope>NUCLEOTIDE SEQUENCE [LARGE SCALE GENOMIC DNA]</scope>
    <source>
        <strain evidence="6">CGMCC 1.18439</strain>
    </source>
</reference>
<evidence type="ECO:0000259" key="4">
    <source>
        <dbReference type="PROSITE" id="PS50932"/>
    </source>
</evidence>
<feature type="domain" description="HTH lacI-type" evidence="4">
    <location>
        <begin position="9"/>
        <end position="63"/>
    </location>
</feature>
<keyword evidence="2" id="KW-0238">DNA-binding</keyword>
<dbReference type="CDD" id="cd01392">
    <property type="entry name" value="HTH_LacI"/>
    <property type="match status" value="1"/>
</dbReference>
<dbReference type="InterPro" id="IPR028082">
    <property type="entry name" value="Peripla_BP_I"/>
</dbReference>
<dbReference type="PROSITE" id="PS50932">
    <property type="entry name" value="HTH_LACI_2"/>
    <property type="match status" value="1"/>
</dbReference>
<evidence type="ECO:0000313" key="6">
    <source>
        <dbReference type="Proteomes" id="UP000632154"/>
    </source>
</evidence>
<evidence type="ECO:0000256" key="1">
    <source>
        <dbReference type="ARBA" id="ARBA00023015"/>
    </source>
</evidence>
<dbReference type="InterPro" id="IPR000843">
    <property type="entry name" value="HTH_LacI"/>
</dbReference>
<gene>
    <name evidence="5" type="ORF">GCM10017783_25120</name>
</gene>
<keyword evidence="3" id="KW-0804">Transcription</keyword>
<dbReference type="CDD" id="cd06267">
    <property type="entry name" value="PBP1_LacI_sugar_binding-like"/>
    <property type="match status" value="1"/>
</dbReference>
<accession>A0ABQ3KB08</accession>
<dbReference type="InterPro" id="IPR010982">
    <property type="entry name" value="Lambda_DNA-bd_dom_sf"/>
</dbReference>
<name>A0ABQ3KB08_9DEIO</name>
<dbReference type="Gene3D" id="1.10.260.40">
    <property type="entry name" value="lambda repressor-like DNA-binding domains"/>
    <property type="match status" value="1"/>
</dbReference>
<dbReference type="EMBL" id="BNAL01000055">
    <property type="protein sequence ID" value="GHG11843.1"/>
    <property type="molecule type" value="Genomic_DNA"/>
</dbReference>
<dbReference type="PANTHER" id="PTHR30146:SF109">
    <property type="entry name" value="HTH-TYPE TRANSCRIPTIONAL REGULATOR GALS"/>
    <property type="match status" value="1"/>
</dbReference>
<dbReference type="Pfam" id="PF00356">
    <property type="entry name" value="LacI"/>
    <property type="match status" value="1"/>
</dbReference>
<dbReference type="PANTHER" id="PTHR30146">
    <property type="entry name" value="LACI-RELATED TRANSCRIPTIONAL REPRESSOR"/>
    <property type="match status" value="1"/>
</dbReference>
<evidence type="ECO:0000313" key="5">
    <source>
        <dbReference type="EMBL" id="GHG11843.1"/>
    </source>
</evidence>
<dbReference type="Proteomes" id="UP000632154">
    <property type="component" value="Unassembled WGS sequence"/>
</dbReference>
<evidence type="ECO:0000256" key="2">
    <source>
        <dbReference type="ARBA" id="ARBA00023125"/>
    </source>
</evidence>
<dbReference type="Gene3D" id="3.40.50.2300">
    <property type="match status" value="2"/>
</dbReference>
<dbReference type="InterPro" id="IPR046335">
    <property type="entry name" value="LacI/GalR-like_sensor"/>
</dbReference>
<dbReference type="RefSeq" id="WP_189644101.1">
    <property type="nucleotide sequence ID" value="NZ_BNAL01000055.1"/>
</dbReference>
<organism evidence="5 6">
    <name type="scientific">Deinococcus piscis</name>
    <dbReference type="NCBI Taxonomy" id="394230"/>
    <lineage>
        <taxon>Bacteria</taxon>
        <taxon>Thermotogati</taxon>
        <taxon>Deinococcota</taxon>
        <taxon>Deinococci</taxon>
        <taxon>Deinococcales</taxon>
        <taxon>Deinococcaceae</taxon>
        <taxon>Deinococcus</taxon>
    </lineage>
</organism>
<dbReference type="Pfam" id="PF13377">
    <property type="entry name" value="Peripla_BP_3"/>
    <property type="match status" value="1"/>
</dbReference>
<sequence>MTKREHSNVTMAAVARAAGVSTATVSYVVNGTKAVTPAVQRRVKQAIEHLGYVPSHAAQVLRTGRSFTLGLVLPDLTNPFFPSLAQALIEEARAHGYAVILADSHRDEQLQAEAIHSLQQRGADALMIIPVSHTEAPDTGTVPSIMLDRPGDAHLSVQSDKYMGGQQAAQHLLDLGHTRFAVLAGPARRGEPGERVRGMLDTLGAAGVQIPPELFIYSPYSVEDGMTGAQQLLQRGPFTALLCANDTLALGALSTLRQAGHQVGKDLSVVGFDDISWAALSNPSLTTVQQDTDEVARTAVRLALQATEAPRLQANCTVPTRLVVRESSGPAPSPIQEEPA</sequence>
<dbReference type="SMART" id="SM00354">
    <property type="entry name" value="HTH_LACI"/>
    <property type="match status" value="1"/>
</dbReference>
<protein>
    <submittedName>
        <fullName evidence="5">LacI family transcriptional regulator</fullName>
    </submittedName>
</protein>
<keyword evidence="6" id="KW-1185">Reference proteome</keyword>
<keyword evidence="1" id="KW-0805">Transcription regulation</keyword>
<dbReference type="SUPFAM" id="SSF47413">
    <property type="entry name" value="lambda repressor-like DNA-binding domains"/>
    <property type="match status" value="1"/>
</dbReference>
<proteinExistence type="predicted"/>
<evidence type="ECO:0000256" key="3">
    <source>
        <dbReference type="ARBA" id="ARBA00023163"/>
    </source>
</evidence>
<comment type="caution">
    <text evidence="5">The sequence shown here is derived from an EMBL/GenBank/DDBJ whole genome shotgun (WGS) entry which is preliminary data.</text>
</comment>
<dbReference type="SUPFAM" id="SSF53822">
    <property type="entry name" value="Periplasmic binding protein-like I"/>
    <property type="match status" value="1"/>
</dbReference>